<dbReference type="PANTHER" id="PTHR15741:SF37">
    <property type="entry name" value="LD38259P"/>
    <property type="match status" value="1"/>
</dbReference>
<evidence type="ECO:0000313" key="7">
    <source>
        <dbReference type="Proteomes" id="UP000683360"/>
    </source>
</evidence>
<evidence type="ECO:0000256" key="5">
    <source>
        <dbReference type="ARBA" id="ARBA00023242"/>
    </source>
</evidence>
<proteinExistence type="predicted"/>
<keyword evidence="2" id="KW-0805">Transcription regulation</keyword>
<evidence type="ECO:0000256" key="3">
    <source>
        <dbReference type="ARBA" id="ARBA00023125"/>
    </source>
</evidence>
<dbReference type="OrthoDB" id="6090249at2759"/>
<comment type="caution">
    <text evidence="6">The sequence shown here is derived from an EMBL/GenBank/DDBJ whole genome shotgun (WGS) entry which is preliminary data.</text>
</comment>
<reference evidence="6" key="1">
    <citation type="submission" date="2021-03" db="EMBL/GenBank/DDBJ databases">
        <authorList>
            <person name="Bekaert M."/>
        </authorList>
    </citation>
    <scope>NUCLEOTIDE SEQUENCE</scope>
</reference>
<evidence type="ECO:0000256" key="4">
    <source>
        <dbReference type="ARBA" id="ARBA00023163"/>
    </source>
</evidence>
<dbReference type="GO" id="GO:0000978">
    <property type="term" value="F:RNA polymerase II cis-regulatory region sequence-specific DNA binding"/>
    <property type="evidence" value="ECO:0007669"/>
    <property type="project" value="TreeGrafter"/>
</dbReference>
<accession>A0A8S3Q1T8</accession>
<dbReference type="Proteomes" id="UP000683360">
    <property type="component" value="Unassembled WGS sequence"/>
</dbReference>
<evidence type="ECO:0000313" key="6">
    <source>
        <dbReference type="EMBL" id="CAG2189214.1"/>
    </source>
</evidence>
<keyword evidence="5" id="KW-0539">Nucleus</keyword>
<comment type="subcellular location">
    <subcellularLocation>
        <location evidence="1">Nucleus</location>
    </subcellularLocation>
</comment>
<dbReference type="EMBL" id="CAJPWZ010000287">
    <property type="protein sequence ID" value="CAG2189214.1"/>
    <property type="molecule type" value="Genomic_DNA"/>
</dbReference>
<dbReference type="AlphaFoldDB" id="A0A8S3Q1T8"/>
<evidence type="ECO:0000256" key="2">
    <source>
        <dbReference type="ARBA" id="ARBA00023015"/>
    </source>
</evidence>
<dbReference type="PANTHER" id="PTHR15741">
    <property type="entry name" value="BASIC HELIX-LOOP-HELIX ZIP TRANSCRIPTION FACTOR"/>
    <property type="match status" value="1"/>
</dbReference>
<name>A0A8S3Q1T8_MYTED</name>
<keyword evidence="4" id="KW-0804">Transcription</keyword>
<dbReference type="InterPro" id="IPR052207">
    <property type="entry name" value="Max-like/E-box_TFs"/>
</dbReference>
<keyword evidence="3" id="KW-0238">DNA-binding</keyword>
<dbReference type="GO" id="GO:0000981">
    <property type="term" value="F:DNA-binding transcription factor activity, RNA polymerase II-specific"/>
    <property type="evidence" value="ECO:0007669"/>
    <property type="project" value="TreeGrafter"/>
</dbReference>
<keyword evidence="7" id="KW-1185">Reference proteome</keyword>
<protein>
    <submittedName>
        <fullName evidence="6">MLX</fullName>
    </submittedName>
</protein>
<dbReference type="GO" id="GO:0005634">
    <property type="term" value="C:nucleus"/>
    <property type="evidence" value="ECO:0007669"/>
    <property type="project" value="UniProtKB-SubCell"/>
</dbReference>
<sequence>MVSTSSTEELCRTTLSWLDQHCSLVNLRPDVTNALTSLSTTTSILSDPSKLPEQATKAALNPKSEPRLLTPVTKEGYLSQEQGYKMLRISLTVILVIVLLEKSYGREQYGDYCEKFGLDEIQPPIFNGERFCLSDREYKYCKSYNCPTPDCSNPLRPATGGCRYCKDYCSYGGTMYPIGAGFSINCLDGSNRCACSTNNRILKTRIGTSPRRMCFKKLT</sequence>
<organism evidence="6 7">
    <name type="scientific">Mytilus edulis</name>
    <name type="common">Blue mussel</name>
    <dbReference type="NCBI Taxonomy" id="6550"/>
    <lineage>
        <taxon>Eukaryota</taxon>
        <taxon>Metazoa</taxon>
        <taxon>Spiralia</taxon>
        <taxon>Lophotrochozoa</taxon>
        <taxon>Mollusca</taxon>
        <taxon>Bivalvia</taxon>
        <taxon>Autobranchia</taxon>
        <taxon>Pteriomorphia</taxon>
        <taxon>Mytilida</taxon>
        <taxon>Mytiloidea</taxon>
        <taxon>Mytilidae</taxon>
        <taxon>Mytilinae</taxon>
        <taxon>Mytilus</taxon>
    </lineage>
</organism>
<gene>
    <name evidence="6" type="ORF">MEDL_4612</name>
</gene>
<evidence type="ECO:0000256" key="1">
    <source>
        <dbReference type="ARBA" id="ARBA00004123"/>
    </source>
</evidence>